<feature type="domain" description="Mycothiol-dependent maleylpyruvate isomerase metal-binding" evidence="1">
    <location>
        <begin position="10"/>
        <end position="126"/>
    </location>
</feature>
<dbReference type="InterPro" id="IPR017520">
    <property type="entry name" value="CHP03086"/>
</dbReference>
<dbReference type="EMBL" id="JACHJP010000002">
    <property type="protein sequence ID" value="MBB4915958.1"/>
    <property type="molecule type" value="Genomic_DNA"/>
</dbReference>
<evidence type="ECO:0000313" key="3">
    <source>
        <dbReference type="Proteomes" id="UP000552644"/>
    </source>
</evidence>
<dbReference type="RefSeq" id="WP_184714718.1">
    <property type="nucleotide sequence ID" value="NZ_JACHJP010000002.1"/>
</dbReference>
<dbReference type="InterPro" id="IPR034660">
    <property type="entry name" value="DinB/YfiT-like"/>
</dbReference>
<name>A0A7W7VMT4_9ACTN</name>
<keyword evidence="3" id="KW-1185">Reference proteome</keyword>
<evidence type="ECO:0000259" key="1">
    <source>
        <dbReference type="Pfam" id="PF11716"/>
    </source>
</evidence>
<dbReference type="NCBIfam" id="TIGR03083">
    <property type="entry name" value="maleylpyruvate isomerase family mycothiol-dependent enzyme"/>
    <property type="match status" value="1"/>
</dbReference>
<dbReference type="InterPro" id="IPR024344">
    <property type="entry name" value="MDMPI_metal-binding"/>
</dbReference>
<dbReference type="GO" id="GO:0046872">
    <property type="term" value="F:metal ion binding"/>
    <property type="evidence" value="ECO:0007669"/>
    <property type="project" value="InterPro"/>
</dbReference>
<accession>A0A7W7VMT4</accession>
<proteinExistence type="predicted"/>
<organism evidence="2 3">
    <name type="scientific">Streptosporangium saharense</name>
    <dbReference type="NCBI Taxonomy" id="1706840"/>
    <lineage>
        <taxon>Bacteria</taxon>
        <taxon>Bacillati</taxon>
        <taxon>Actinomycetota</taxon>
        <taxon>Actinomycetes</taxon>
        <taxon>Streptosporangiales</taxon>
        <taxon>Streptosporangiaceae</taxon>
        <taxon>Streptosporangium</taxon>
    </lineage>
</organism>
<comment type="caution">
    <text evidence="2">The sequence shown here is derived from an EMBL/GenBank/DDBJ whole genome shotgun (WGS) entry which is preliminary data.</text>
</comment>
<dbReference type="Gene3D" id="1.20.120.450">
    <property type="entry name" value="dinb family like domain"/>
    <property type="match status" value="1"/>
</dbReference>
<gene>
    <name evidence="2" type="ORF">FHS44_003043</name>
</gene>
<dbReference type="Proteomes" id="UP000552644">
    <property type="component" value="Unassembled WGS sequence"/>
</dbReference>
<reference evidence="2 3" key="1">
    <citation type="submission" date="2020-08" db="EMBL/GenBank/DDBJ databases">
        <title>Genomic Encyclopedia of Type Strains, Phase III (KMG-III): the genomes of soil and plant-associated and newly described type strains.</title>
        <authorList>
            <person name="Whitman W."/>
        </authorList>
    </citation>
    <scope>NUCLEOTIDE SEQUENCE [LARGE SCALE GENOMIC DNA]</scope>
    <source>
        <strain evidence="2 3">CECT 8840</strain>
    </source>
</reference>
<sequence>MTDLPVEQLTRALAAVDPLVAGVEDGQWSAPTPCAEWTVRDLVAHLVVTNRMMTAFLTGQAPPDRSADPLGGDPLGAYRESGTALRAAFALPGVLERTHEGALGAATGAVRLRWRLADLLTHAWDLSRATGRPAEMPQDLVEQALAFVGDALSDEARPGRFAPAQPVADDAPALDRLAAFAGRSVRP</sequence>
<dbReference type="Pfam" id="PF11716">
    <property type="entry name" value="MDMPI_N"/>
    <property type="match status" value="1"/>
</dbReference>
<dbReference type="NCBIfam" id="TIGR03086">
    <property type="entry name" value="TIGR03086 family metal-binding protein"/>
    <property type="match status" value="1"/>
</dbReference>
<dbReference type="InterPro" id="IPR017517">
    <property type="entry name" value="Maleyloyr_isom"/>
</dbReference>
<dbReference type="SUPFAM" id="SSF109854">
    <property type="entry name" value="DinB/YfiT-like putative metalloenzymes"/>
    <property type="match status" value="1"/>
</dbReference>
<protein>
    <submittedName>
        <fullName evidence="2">Uncharacterized protein (TIGR03086 family)</fullName>
    </submittedName>
</protein>
<evidence type="ECO:0000313" key="2">
    <source>
        <dbReference type="EMBL" id="MBB4915958.1"/>
    </source>
</evidence>
<dbReference type="AlphaFoldDB" id="A0A7W7VMT4"/>